<dbReference type="RefSeq" id="WP_010528347.1">
    <property type="nucleotide sequence ID" value="NZ_AFSL01000082.1"/>
</dbReference>
<accession>A0A1I1YKX5</accession>
<gene>
    <name evidence="6" type="ORF">SAMN05444380_10822</name>
</gene>
<dbReference type="EMBL" id="FONA01000008">
    <property type="protein sequence ID" value="SFE19688.1"/>
    <property type="molecule type" value="Genomic_DNA"/>
</dbReference>
<organism evidence="6 7">
    <name type="scientific">Thermophagus xiamenensis</name>
    <dbReference type="NCBI Taxonomy" id="385682"/>
    <lineage>
        <taxon>Bacteria</taxon>
        <taxon>Pseudomonadati</taxon>
        <taxon>Bacteroidota</taxon>
        <taxon>Bacteroidia</taxon>
        <taxon>Marinilabiliales</taxon>
        <taxon>Marinilabiliaceae</taxon>
        <taxon>Thermophagus</taxon>
    </lineage>
</organism>
<dbReference type="PROSITE" id="PS51656">
    <property type="entry name" value="4FE4S"/>
    <property type="match status" value="1"/>
</dbReference>
<dbReference type="InterPro" id="IPR007202">
    <property type="entry name" value="4Fe-4S_dom"/>
</dbReference>
<keyword evidence="2" id="KW-0479">Metal-binding</keyword>
<sequence length="227" mass="25467">MQKKISALLPGFNCGKCGCSQCEDFALSLINGKKELRTCPVLTRPGFAANKTSIEKLIQKQIQNNNHNIIAGVIDNYKADIFLKPLKNEKSCRETLLPFCTIELKAGDIIKYRPLGCPITHIAKIIDIQHSLITVAIKGPDNDRNFENNAVIDVGICMVLAFQGRYEGKTLKVGETIRFLPHHCMMQKVHSGVVVQLEKEKVRIEIIDLKVWGMPDTNSDNPYISYK</sequence>
<dbReference type="Pfam" id="PF04060">
    <property type="entry name" value="FeS"/>
    <property type="match status" value="1"/>
</dbReference>
<dbReference type="InterPro" id="IPR051069">
    <property type="entry name" value="ACDS_complex_subunit"/>
</dbReference>
<keyword evidence="7" id="KW-1185">Reference proteome</keyword>
<dbReference type="PANTHER" id="PTHR36214:SF3">
    <property type="entry name" value="ACETYL-COA DECARBONYLASE_SYNTHASE COMPLEX SUBUNIT GAMMA"/>
    <property type="match status" value="1"/>
</dbReference>
<evidence type="ECO:0000256" key="3">
    <source>
        <dbReference type="ARBA" id="ARBA00023004"/>
    </source>
</evidence>
<evidence type="ECO:0000259" key="5">
    <source>
        <dbReference type="PROSITE" id="PS51656"/>
    </source>
</evidence>
<keyword evidence="3" id="KW-0408">Iron</keyword>
<dbReference type="PANTHER" id="PTHR36214">
    <property type="match status" value="1"/>
</dbReference>
<dbReference type="STRING" id="385682.SAMN05444380_10822"/>
<protein>
    <recommendedName>
        <fullName evidence="5">4Fe-4S domain-containing protein</fullName>
    </recommendedName>
</protein>
<reference evidence="6 7" key="1">
    <citation type="submission" date="2016-10" db="EMBL/GenBank/DDBJ databases">
        <authorList>
            <person name="de Groot N.N."/>
        </authorList>
    </citation>
    <scope>NUCLEOTIDE SEQUENCE [LARGE SCALE GENOMIC DNA]</scope>
    <source>
        <strain evidence="6 7">DSM 19012</strain>
    </source>
</reference>
<evidence type="ECO:0000256" key="1">
    <source>
        <dbReference type="ARBA" id="ARBA00022485"/>
    </source>
</evidence>
<evidence type="ECO:0000313" key="6">
    <source>
        <dbReference type="EMBL" id="SFE19688.1"/>
    </source>
</evidence>
<dbReference type="AlphaFoldDB" id="A0A1I1YKX5"/>
<dbReference type="eggNOG" id="COG2000">
    <property type="taxonomic scope" value="Bacteria"/>
</dbReference>
<keyword evidence="4" id="KW-0411">Iron-sulfur</keyword>
<evidence type="ECO:0000313" key="7">
    <source>
        <dbReference type="Proteomes" id="UP000181976"/>
    </source>
</evidence>
<name>A0A1I1YKX5_9BACT</name>
<dbReference type="InParanoid" id="A0A1I1YKX5"/>
<feature type="domain" description="4Fe-4S" evidence="5">
    <location>
        <begin position="1"/>
        <end position="56"/>
    </location>
</feature>
<dbReference type="OrthoDB" id="9793312at2"/>
<proteinExistence type="predicted"/>
<dbReference type="InterPro" id="IPR011005">
    <property type="entry name" value="Dihydropteroate_synth-like_sf"/>
</dbReference>
<dbReference type="Proteomes" id="UP000181976">
    <property type="component" value="Unassembled WGS sequence"/>
</dbReference>
<dbReference type="GO" id="GO:0051539">
    <property type="term" value="F:4 iron, 4 sulfur cluster binding"/>
    <property type="evidence" value="ECO:0007669"/>
    <property type="project" value="UniProtKB-KW"/>
</dbReference>
<dbReference type="Gene3D" id="3.20.20.20">
    <property type="entry name" value="Dihydropteroate synthase-like"/>
    <property type="match status" value="1"/>
</dbReference>
<evidence type="ECO:0000256" key="4">
    <source>
        <dbReference type="ARBA" id="ARBA00023014"/>
    </source>
</evidence>
<keyword evidence="1" id="KW-0004">4Fe-4S</keyword>
<dbReference type="GO" id="GO:0046872">
    <property type="term" value="F:metal ion binding"/>
    <property type="evidence" value="ECO:0007669"/>
    <property type="project" value="UniProtKB-KW"/>
</dbReference>
<evidence type="ECO:0000256" key="2">
    <source>
        <dbReference type="ARBA" id="ARBA00022723"/>
    </source>
</evidence>